<evidence type="ECO:0000256" key="2">
    <source>
        <dbReference type="ARBA" id="ARBA00001946"/>
    </source>
</evidence>
<proteinExistence type="predicted"/>
<dbReference type="PANTHER" id="PTHR43275:SF1">
    <property type="entry name" value="D-MALATE DEHYDROGENASE [DECARBOXYLATING]"/>
    <property type="match status" value="1"/>
</dbReference>
<dbReference type="SMART" id="SM01329">
    <property type="entry name" value="Iso_dh"/>
    <property type="match status" value="1"/>
</dbReference>
<evidence type="ECO:0000313" key="10">
    <source>
        <dbReference type="Proteomes" id="UP000305929"/>
    </source>
</evidence>
<keyword evidence="4" id="KW-0560">Oxidoreductase</keyword>
<evidence type="ECO:0000313" key="8">
    <source>
        <dbReference type="EMBL" id="BAE98153.1"/>
    </source>
</evidence>
<protein>
    <submittedName>
        <fullName evidence="8 9">Dehydrogenase</fullName>
    </submittedName>
</protein>
<dbReference type="InterPro" id="IPR050501">
    <property type="entry name" value="ICDH/IPMDH"/>
</dbReference>
<comment type="cofactor">
    <cofactor evidence="1">
        <name>Mn(2+)</name>
        <dbReference type="ChEBI" id="CHEBI:29035"/>
    </cofactor>
</comment>
<keyword evidence="3" id="KW-0479">Metal-binding</keyword>
<dbReference type="InterPro" id="IPR024084">
    <property type="entry name" value="IsoPropMal-DH-like_dom"/>
</dbReference>
<gene>
    <name evidence="8" type="primary">ecm3</name>
    <name evidence="9" type="ORF">E4U91_37035</name>
</gene>
<keyword evidence="5" id="KW-0520">NAD</keyword>
<feature type="domain" description="Isopropylmalate dehydrogenase-like" evidence="7">
    <location>
        <begin position="21"/>
        <end position="355"/>
    </location>
</feature>
<dbReference type="OrthoDB" id="5289857at2"/>
<evidence type="ECO:0000313" key="9">
    <source>
        <dbReference type="EMBL" id="TKS96297.1"/>
    </source>
</evidence>
<keyword evidence="6" id="KW-0464">Manganese</keyword>
<organism evidence="8">
    <name type="scientific">Streptomyces lasalocidi</name>
    <name type="common">Streptomyces lasaliensis</name>
    <dbReference type="NCBI Taxonomy" id="324833"/>
    <lineage>
        <taxon>Bacteria</taxon>
        <taxon>Bacillati</taxon>
        <taxon>Actinomycetota</taxon>
        <taxon>Actinomycetes</taxon>
        <taxon>Kitasatosporales</taxon>
        <taxon>Streptomycetaceae</taxon>
        <taxon>Streptomyces</taxon>
    </lineage>
</organism>
<dbReference type="GO" id="GO:0016491">
    <property type="term" value="F:oxidoreductase activity"/>
    <property type="evidence" value="ECO:0007669"/>
    <property type="project" value="UniProtKB-KW"/>
</dbReference>
<keyword evidence="10" id="KW-1185">Reference proteome</keyword>
<reference evidence="8" key="1">
    <citation type="journal article" date="2006" name="Nat. Chem. Biol.">
        <title>Total biosynthesis of antitumor nonribosomal peptides in Escherichia coli.</title>
        <authorList>
            <person name="Watanabe K."/>
            <person name="Hotta K."/>
            <person name="Praseuth A.P."/>
            <person name="Kohketsu K."/>
            <person name="Migita A."/>
            <person name="Boddy C.N."/>
            <person name="Wang C.C.C."/>
            <person name="Oguri H."/>
            <person name="Oikawa H."/>
        </authorList>
    </citation>
    <scope>NUCLEOTIDE SEQUENCE</scope>
    <source>
        <strain evidence="8">ATCC 31180</strain>
    </source>
</reference>
<dbReference type="Gene3D" id="3.40.718.10">
    <property type="entry name" value="Isopropylmalate Dehydrogenase"/>
    <property type="match status" value="1"/>
</dbReference>
<evidence type="ECO:0000256" key="3">
    <source>
        <dbReference type="ARBA" id="ARBA00022723"/>
    </source>
</evidence>
<accession>Q0X0C1</accession>
<dbReference type="BioCyc" id="MetaCyc:MONOMER-19585"/>
<sequence length="362" mass="37831">MSRNSSRTCSARAGSETAVTTIAVIPGDGIGPEVIEPALDVLDALGLGTRTDILDHVNADTYLRTGEALTGSDLDRIRSSEAALLGAVGDPRLGDTSYVRGVLTTLRLELDLYVNYRPARLWHDRLSPLRDPARRAIDCVIVRENTEGLYSGIGGGARTGTPEEIAVDVDLSTRHGVSRVLEFAFSAARRSVCLVDKANAVRNGGQLWQRCWGEAVARHPHIATSHLYVDTAALRLATDPTGFDVIVTNNSYGDILSDLTAALAGGLGVAASANLNPVTGRALFEPVHGSAPDIAGSGTANPFGAILSVALLAEHLGRNEEADAVRRAVAAAVAAGRVTPDLGGPLGTKEVGAAVLAELRRP</sequence>
<dbReference type="SUPFAM" id="SSF53659">
    <property type="entry name" value="Isocitrate/Isopropylmalate dehydrogenase-like"/>
    <property type="match status" value="1"/>
</dbReference>
<reference evidence="9 10" key="2">
    <citation type="submission" date="2019-04" db="EMBL/GenBank/DDBJ databases">
        <title>Streptomyces lasaliensis sp. nov., an Actinomycete isolated from soil which produces the polyether antibiotic lasalocid.</title>
        <authorList>
            <person name="Erwin G."/>
            <person name="Haber C."/>
        </authorList>
    </citation>
    <scope>NUCLEOTIDE SEQUENCE [LARGE SCALE GENOMIC DNA]</scope>
    <source>
        <strain evidence="9 10">X-537</strain>
    </source>
</reference>
<dbReference type="EMBL" id="AB211309">
    <property type="protein sequence ID" value="BAE98153.1"/>
    <property type="molecule type" value="Genomic_DNA"/>
</dbReference>
<name>Q0X0C1_STRLS</name>
<dbReference type="EMBL" id="SZNQ01000003">
    <property type="protein sequence ID" value="TKS96297.1"/>
    <property type="molecule type" value="Genomic_DNA"/>
</dbReference>
<evidence type="ECO:0000256" key="6">
    <source>
        <dbReference type="ARBA" id="ARBA00023211"/>
    </source>
</evidence>
<dbReference type="AlphaFoldDB" id="Q0X0C1"/>
<evidence type="ECO:0000259" key="7">
    <source>
        <dbReference type="SMART" id="SM01329"/>
    </source>
</evidence>
<dbReference type="Proteomes" id="UP000305929">
    <property type="component" value="Unassembled WGS sequence"/>
</dbReference>
<evidence type="ECO:0000256" key="1">
    <source>
        <dbReference type="ARBA" id="ARBA00001936"/>
    </source>
</evidence>
<dbReference type="PANTHER" id="PTHR43275">
    <property type="entry name" value="D-MALATE DEHYDROGENASE [DECARBOXYLATING]"/>
    <property type="match status" value="1"/>
</dbReference>
<evidence type="ECO:0000256" key="4">
    <source>
        <dbReference type="ARBA" id="ARBA00023002"/>
    </source>
</evidence>
<comment type="cofactor">
    <cofactor evidence="2">
        <name>Mg(2+)</name>
        <dbReference type="ChEBI" id="CHEBI:18420"/>
    </cofactor>
</comment>
<evidence type="ECO:0000256" key="5">
    <source>
        <dbReference type="ARBA" id="ARBA00023027"/>
    </source>
</evidence>
<dbReference type="GO" id="GO:0046872">
    <property type="term" value="F:metal ion binding"/>
    <property type="evidence" value="ECO:0007669"/>
    <property type="project" value="UniProtKB-KW"/>
</dbReference>
<dbReference type="Pfam" id="PF00180">
    <property type="entry name" value="Iso_dh"/>
    <property type="match status" value="1"/>
</dbReference>